<dbReference type="EMBL" id="CABFMQ020000013">
    <property type="protein sequence ID" value="VTZ48819.1"/>
    <property type="molecule type" value="Genomic_DNA"/>
</dbReference>
<proteinExistence type="predicted"/>
<evidence type="ECO:0000256" key="1">
    <source>
        <dbReference type="SAM" id="MobiDB-lite"/>
    </source>
</evidence>
<sequence>MRHTVRPFIKEFKNRSTKSPAANPGPIGDAKIDGSKPSFLDLGVFATRQANHDDERSAALKAADAVFRKGGSAAPSPETTSSPNAPAGRILQSLVAAEDAPAVRSGNADEKIRRGRGPGKAEKSSPAGRQKRTLQPKGEVARVAEELPAESSSPEISIVSRPRRERRPIQERWVFETALIAGEKWKRRLRQAAR</sequence>
<feature type="region of interest" description="Disordered" evidence="1">
    <location>
        <begin position="69"/>
        <end position="164"/>
    </location>
</feature>
<organism evidence="2 3">
    <name type="scientific">Methylocella tundrae</name>
    <dbReference type="NCBI Taxonomy" id="227605"/>
    <lineage>
        <taxon>Bacteria</taxon>
        <taxon>Pseudomonadati</taxon>
        <taxon>Pseudomonadota</taxon>
        <taxon>Alphaproteobacteria</taxon>
        <taxon>Hyphomicrobiales</taxon>
        <taxon>Beijerinckiaceae</taxon>
        <taxon>Methylocella</taxon>
    </lineage>
</organism>
<feature type="region of interest" description="Disordered" evidence="1">
    <location>
        <begin position="1"/>
        <end position="34"/>
    </location>
</feature>
<feature type="compositionally biased region" description="Low complexity" evidence="1">
    <location>
        <begin position="149"/>
        <end position="160"/>
    </location>
</feature>
<protein>
    <submittedName>
        <fullName evidence="2">Uncharacterized protein</fullName>
    </submittedName>
</protein>
<evidence type="ECO:0000313" key="3">
    <source>
        <dbReference type="Proteomes" id="UP000485880"/>
    </source>
</evidence>
<keyword evidence="3" id="KW-1185">Reference proteome</keyword>
<dbReference type="AlphaFoldDB" id="A0A8B6M314"/>
<accession>A0A8B6M314</accession>
<evidence type="ECO:0000313" key="2">
    <source>
        <dbReference type="EMBL" id="VTZ48819.1"/>
    </source>
</evidence>
<gene>
    <name evidence="2" type="ORF">MPC4_110119</name>
</gene>
<reference evidence="2 3" key="1">
    <citation type="submission" date="2019-05" db="EMBL/GenBank/DDBJ databases">
        <authorList>
            <person name="Farhan Ul Haque M."/>
        </authorList>
    </citation>
    <scope>NUCLEOTIDE SEQUENCE [LARGE SCALE GENOMIC DNA]</scope>
    <source>
        <strain evidence="2">2</strain>
    </source>
</reference>
<dbReference type="Proteomes" id="UP000485880">
    <property type="component" value="Unassembled WGS sequence"/>
</dbReference>
<name>A0A8B6M314_METTU</name>
<feature type="compositionally biased region" description="Low complexity" evidence="1">
    <location>
        <begin position="72"/>
        <end position="87"/>
    </location>
</feature>
<comment type="caution">
    <text evidence="2">The sequence shown here is derived from an EMBL/GenBank/DDBJ whole genome shotgun (WGS) entry which is preliminary data.</text>
</comment>